<organism evidence="1 2">
    <name type="scientific">Vararia minispora EC-137</name>
    <dbReference type="NCBI Taxonomy" id="1314806"/>
    <lineage>
        <taxon>Eukaryota</taxon>
        <taxon>Fungi</taxon>
        <taxon>Dikarya</taxon>
        <taxon>Basidiomycota</taxon>
        <taxon>Agaricomycotina</taxon>
        <taxon>Agaricomycetes</taxon>
        <taxon>Russulales</taxon>
        <taxon>Lachnocladiaceae</taxon>
        <taxon>Vararia</taxon>
    </lineage>
</organism>
<protein>
    <submittedName>
        <fullName evidence="1">Mitochondrial ribosomal protein L31</fullName>
    </submittedName>
</protein>
<reference evidence="1" key="2">
    <citation type="journal article" date="2022" name="New Phytol.">
        <title>Evolutionary transition to the ectomycorrhizal habit in the genomes of a hyperdiverse lineage of mushroom-forming fungi.</title>
        <authorList>
            <person name="Looney B."/>
            <person name="Miyauchi S."/>
            <person name="Morin E."/>
            <person name="Drula E."/>
            <person name="Courty P.E."/>
            <person name="Kohler A."/>
            <person name="Kuo A."/>
            <person name="LaButti K."/>
            <person name="Pangilinan J."/>
            <person name="Lipzen A."/>
            <person name="Riley R."/>
            <person name="Andreopoulos W."/>
            <person name="He G."/>
            <person name="Johnson J."/>
            <person name="Nolan M."/>
            <person name="Tritt A."/>
            <person name="Barry K.W."/>
            <person name="Grigoriev I.V."/>
            <person name="Nagy L.G."/>
            <person name="Hibbett D."/>
            <person name="Henrissat B."/>
            <person name="Matheny P.B."/>
            <person name="Labbe J."/>
            <person name="Martin F.M."/>
        </authorList>
    </citation>
    <scope>NUCLEOTIDE SEQUENCE</scope>
    <source>
        <strain evidence="1">EC-137</strain>
    </source>
</reference>
<sequence length="105" mass="12150">MFGAFRPTSSVNSGLLWKVPWKMSRTRKANHRARLKAVDAVIDAVRESGMECKALDKALALPKEHEMHPRDKYTIFHRHSPGYRKGFHKVPKFTRITHRVNPLGF</sequence>
<accession>A0ACB8QDT2</accession>
<evidence type="ECO:0000313" key="1">
    <source>
        <dbReference type="EMBL" id="KAI0029835.1"/>
    </source>
</evidence>
<name>A0ACB8QDT2_9AGAM</name>
<dbReference type="Proteomes" id="UP000814128">
    <property type="component" value="Unassembled WGS sequence"/>
</dbReference>
<gene>
    <name evidence="1" type="ORF">K488DRAFT_55539</name>
</gene>
<keyword evidence="1" id="KW-0689">Ribosomal protein</keyword>
<dbReference type="EMBL" id="MU273654">
    <property type="protein sequence ID" value="KAI0029835.1"/>
    <property type="molecule type" value="Genomic_DNA"/>
</dbReference>
<proteinExistence type="predicted"/>
<keyword evidence="1" id="KW-0687">Ribonucleoprotein</keyword>
<reference evidence="1" key="1">
    <citation type="submission" date="2021-02" db="EMBL/GenBank/DDBJ databases">
        <authorList>
            <consortium name="DOE Joint Genome Institute"/>
            <person name="Ahrendt S."/>
            <person name="Looney B.P."/>
            <person name="Miyauchi S."/>
            <person name="Morin E."/>
            <person name="Drula E."/>
            <person name="Courty P.E."/>
            <person name="Chicoki N."/>
            <person name="Fauchery L."/>
            <person name="Kohler A."/>
            <person name="Kuo A."/>
            <person name="Labutti K."/>
            <person name="Pangilinan J."/>
            <person name="Lipzen A."/>
            <person name="Riley R."/>
            <person name="Andreopoulos W."/>
            <person name="He G."/>
            <person name="Johnson J."/>
            <person name="Barry K.W."/>
            <person name="Grigoriev I.V."/>
            <person name="Nagy L."/>
            <person name="Hibbett D."/>
            <person name="Henrissat B."/>
            <person name="Matheny P.B."/>
            <person name="Labbe J."/>
            <person name="Martin F."/>
        </authorList>
    </citation>
    <scope>NUCLEOTIDE SEQUENCE</scope>
    <source>
        <strain evidence="1">EC-137</strain>
    </source>
</reference>
<comment type="caution">
    <text evidence="1">The sequence shown here is derived from an EMBL/GenBank/DDBJ whole genome shotgun (WGS) entry which is preliminary data.</text>
</comment>
<evidence type="ECO:0000313" key="2">
    <source>
        <dbReference type="Proteomes" id="UP000814128"/>
    </source>
</evidence>
<keyword evidence="2" id="KW-1185">Reference proteome</keyword>